<dbReference type="Proteomes" id="UP000315995">
    <property type="component" value="Chromosome"/>
</dbReference>
<organism evidence="2 3">
    <name type="scientific">Persicimonas caeni</name>
    <dbReference type="NCBI Taxonomy" id="2292766"/>
    <lineage>
        <taxon>Bacteria</taxon>
        <taxon>Deltaproteobacteria</taxon>
        <taxon>Bradymonadales</taxon>
        <taxon>Bradymonadaceae</taxon>
        <taxon>Persicimonas</taxon>
    </lineage>
</organism>
<dbReference type="AlphaFoldDB" id="A0A4Y6Q2W3"/>
<keyword evidence="3" id="KW-1185">Reference proteome</keyword>
<dbReference type="OrthoDB" id="5496465at2"/>
<evidence type="ECO:0000313" key="2">
    <source>
        <dbReference type="EMBL" id="QDG54345.1"/>
    </source>
</evidence>
<protein>
    <submittedName>
        <fullName evidence="2">Erythromycin esterase family protein</fullName>
    </submittedName>
</protein>
<feature type="region of interest" description="Disordered" evidence="1">
    <location>
        <begin position="233"/>
        <end position="261"/>
    </location>
</feature>
<reference evidence="2 3" key="1">
    <citation type="submission" date="2019-06" db="EMBL/GenBank/DDBJ databases">
        <title>Persicimonas caeni gen. nov., sp. nov., a predatory bacterium isolated from solar saltern.</title>
        <authorList>
            <person name="Wang S."/>
        </authorList>
    </citation>
    <scope>NUCLEOTIDE SEQUENCE [LARGE SCALE GENOMIC DNA]</scope>
    <source>
        <strain evidence="2 3">YN101</strain>
    </source>
</reference>
<proteinExistence type="predicted"/>
<accession>A0A5B8YGS8</accession>
<accession>A0A4Y6Q2W3</accession>
<evidence type="ECO:0000313" key="3">
    <source>
        <dbReference type="Proteomes" id="UP000315995"/>
    </source>
</evidence>
<sequence length="261" mass="29042">MNHPLFDFLKSRQLPTGRRMFVAQAMRQVAEELGDTELVADCDASLAVDGDTLNVEQNYKRSKSQSSNARGRAMEVDADIDRVLSGMHAVAEGQSVGEDVTADQARTFLVEAFPEGLFALVTQSFEEQLANMNVLLERFDNDLAAHVDAIGVRRHADKLADLVVEFRAELEKDSRQQVSYADVKNARAKGLEQFAHLIFRALAAHGTDAETRDRLLAEFQRQNEIVADAYRRNRPVEDIDPETGEPVADDTVDDDVVEPVV</sequence>
<gene>
    <name evidence="2" type="ORF">FIV42_27445</name>
</gene>
<dbReference type="EMBL" id="CP041186">
    <property type="protein sequence ID" value="QDG54345.1"/>
    <property type="molecule type" value="Genomic_DNA"/>
</dbReference>
<dbReference type="RefSeq" id="WP_141200789.1">
    <property type="nucleotide sequence ID" value="NZ_CP041186.1"/>
</dbReference>
<feature type="compositionally biased region" description="Acidic residues" evidence="1">
    <location>
        <begin position="238"/>
        <end position="261"/>
    </location>
</feature>
<name>A0A4Y6Q2W3_PERCE</name>
<evidence type="ECO:0000256" key="1">
    <source>
        <dbReference type="SAM" id="MobiDB-lite"/>
    </source>
</evidence>